<proteinExistence type="predicted"/>
<gene>
    <name evidence="3" type="ORF">A4X13_0g7702</name>
</gene>
<organism evidence="3 4">
    <name type="scientific">Tilletia indica</name>
    <dbReference type="NCBI Taxonomy" id="43049"/>
    <lineage>
        <taxon>Eukaryota</taxon>
        <taxon>Fungi</taxon>
        <taxon>Dikarya</taxon>
        <taxon>Basidiomycota</taxon>
        <taxon>Ustilaginomycotina</taxon>
        <taxon>Exobasidiomycetes</taxon>
        <taxon>Tilletiales</taxon>
        <taxon>Tilletiaceae</taxon>
        <taxon>Tilletia</taxon>
    </lineage>
</organism>
<dbReference type="Pfam" id="PF06991">
    <property type="entry name" value="MFAP1"/>
    <property type="match status" value="1"/>
</dbReference>
<feature type="domain" description="Micro-fibrillar-associated protein 1 C-terminal" evidence="2">
    <location>
        <begin position="154"/>
        <end position="363"/>
    </location>
</feature>
<feature type="compositionally biased region" description="Acidic residues" evidence="1">
    <location>
        <begin position="40"/>
        <end position="50"/>
    </location>
</feature>
<evidence type="ECO:0000313" key="4">
    <source>
        <dbReference type="Proteomes" id="UP000077521"/>
    </source>
</evidence>
<feature type="region of interest" description="Disordered" evidence="1">
    <location>
        <begin position="348"/>
        <end position="577"/>
    </location>
</feature>
<name>A0A177TFU2_9BASI</name>
<protein>
    <recommendedName>
        <fullName evidence="2">Micro-fibrillar-associated protein 1 C-terminal domain-containing protein</fullName>
    </recommendedName>
</protein>
<dbReference type="EMBL" id="LWDF02001039">
    <property type="protein sequence ID" value="KAE8240604.1"/>
    <property type="molecule type" value="Genomic_DNA"/>
</dbReference>
<sequence length="577" mass="64326">MSNARTGQKGVSRGAVARPVARYRPGRLPEGADLAAEAALLDDSDDENEEQQQQQQQQPGTEDGISSFGAGAPASSSTRRPAVKVQLSQVQIGKQTVPQGYDSDEYETDTDDEPAPSKPTFRKPGVGGPGPTTTAASKAKEEESSEYETDSEEEESEDEPAPLLKPVFVPKRLRGTVAVQQEKEEVDPKQAEAKAAKLAQMRKKESHLLAAETIKRELAEKEFEENLPDLSDTDGNDPEEEFQAWRLRELHRIKRSREIDAEREKEREEIERRRAMPEEQRLAEDLKRAQESRDAKSKGQQGFMQKYYHKGAFFQDMDILKKHDFTEATEGHVDVNNLPALMQVRDYGKRSRSKWTHLANEDTSKPQKDARFTGLSTAPSGTSAGGAGPGAGSSGSQACFVCGGPHLKRDCPQVGGPREGGSNPTTTGSNAGALGGRTGSSRWNPSSNRDREAAEEREYEGRSRGGATGRERRPTPPRRDVFDGPDRDFERRRDDRIARKGHHGDDHLDGDRGRSGGGGRDGDSAASRPERRHQHPDERRREEDRGGRDGRDRDRDRDADRYRDRERDRDRDRRSRN</sequence>
<accession>A0A177TFU2</accession>
<dbReference type="InterPro" id="IPR009730">
    <property type="entry name" value="MFAP1_C"/>
</dbReference>
<evidence type="ECO:0000259" key="2">
    <source>
        <dbReference type="Pfam" id="PF06991"/>
    </source>
</evidence>
<feature type="compositionally biased region" description="Low complexity" evidence="1">
    <location>
        <begin position="51"/>
        <end position="77"/>
    </location>
</feature>
<feature type="compositionally biased region" description="Basic and acidic residues" evidence="1">
    <location>
        <begin position="535"/>
        <end position="577"/>
    </location>
</feature>
<feature type="compositionally biased region" description="Polar residues" evidence="1">
    <location>
        <begin position="86"/>
        <end position="98"/>
    </location>
</feature>
<reference evidence="3" key="2">
    <citation type="journal article" date="2019" name="IMA Fungus">
        <title>Genome sequencing and comparison of five Tilletia species to identify candidate genes for the detection of regulated species infecting wheat.</title>
        <authorList>
            <person name="Nguyen H.D.T."/>
            <person name="Sultana T."/>
            <person name="Kesanakurti P."/>
            <person name="Hambleton S."/>
        </authorList>
    </citation>
    <scope>NUCLEOTIDE SEQUENCE</scope>
    <source>
        <strain evidence="3">DAOMC 236416</strain>
    </source>
</reference>
<feature type="region of interest" description="Disordered" evidence="1">
    <location>
        <begin position="259"/>
        <end position="302"/>
    </location>
</feature>
<feature type="compositionally biased region" description="Basic and acidic residues" evidence="1">
    <location>
        <begin position="259"/>
        <end position="297"/>
    </location>
</feature>
<reference evidence="3" key="1">
    <citation type="submission" date="2016-04" db="EMBL/GenBank/DDBJ databases">
        <authorList>
            <person name="Nguyen H.D."/>
            <person name="Samba Siva P."/>
            <person name="Cullis J."/>
            <person name="Levesque C.A."/>
            <person name="Hambleton S."/>
        </authorList>
    </citation>
    <scope>NUCLEOTIDE SEQUENCE</scope>
    <source>
        <strain evidence="3">DAOMC 236416</strain>
    </source>
</reference>
<dbReference type="InterPro" id="IPR033194">
    <property type="entry name" value="MFAP1"/>
</dbReference>
<feature type="compositionally biased region" description="Basic and acidic residues" evidence="1">
    <location>
        <begin position="448"/>
        <end position="514"/>
    </location>
</feature>
<keyword evidence="4" id="KW-1185">Reference proteome</keyword>
<evidence type="ECO:0000256" key="1">
    <source>
        <dbReference type="SAM" id="MobiDB-lite"/>
    </source>
</evidence>
<feature type="compositionally biased region" description="Acidic residues" evidence="1">
    <location>
        <begin position="102"/>
        <end position="114"/>
    </location>
</feature>
<dbReference type="AlphaFoldDB" id="A0A177TFU2"/>
<feature type="compositionally biased region" description="Basic and acidic residues" evidence="1">
    <location>
        <begin position="359"/>
        <end position="371"/>
    </location>
</feature>
<comment type="caution">
    <text evidence="3">The sequence shown here is derived from an EMBL/GenBank/DDBJ whole genome shotgun (WGS) entry which is preliminary data.</text>
</comment>
<dbReference type="Proteomes" id="UP000077521">
    <property type="component" value="Unassembled WGS sequence"/>
</dbReference>
<feature type="region of interest" description="Disordered" evidence="1">
    <location>
        <begin position="1"/>
        <end position="168"/>
    </location>
</feature>
<evidence type="ECO:0000313" key="3">
    <source>
        <dbReference type="EMBL" id="KAE8240604.1"/>
    </source>
</evidence>
<dbReference type="PANTHER" id="PTHR15327">
    <property type="entry name" value="MICROFIBRIL-ASSOCIATED PROTEIN"/>
    <property type="match status" value="1"/>
</dbReference>
<feature type="compositionally biased region" description="Gly residues" evidence="1">
    <location>
        <begin position="383"/>
        <end position="393"/>
    </location>
</feature>
<feature type="compositionally biased region" description="Acidic residues" evidence="1">
    <location>
        <begin position="143"/>
        <end position="160"/>
    </location>
</feature>